<reference evidence="2 3" key="1">
    <citation type="submission" date="2020-06" db="EMBL/GenBank/DDBJ databases">
        <title>Interaction of electrochemicaly active bacteria, Geobacter bremensis R4 on different carbon anode.</title>
        <authorList>
            <person name="Meng L."/>
            <person name="Yoshida N."/>
        </authorList>
    </citation>
    <scope>NUCLEOTIDE SEQUENCE [LARGE SCALE GENOMIC DNA]</scope>
    <source>
        <strain evidence="2 3">R4</strain>
    </source>
</reference>
<accession>A0A6S6LYR5</accession>
<dbReference type="Gene3D" id="3.30.160.670">
    <property type="match status" value="1"/>
</dbReference>
<sequence>MRRLLEISIMLWLASLLCSCASVSVVDTWRNPELHPQRLQKILVVSISSKESTRRVYEDMLASEFSRKGVEAVPGYTVIPGAALADWGVLERAVRRAQAQAILTVQTVKVEKQTTVQSDMGPYPGYWYPQAFPGWDFPGYYRSMALYGPTYITTYDVATMQVNLFDAGSDKLIWAATLESTDPSKVTTVGQDLASEVVKKLTKEGLI</sequence>
<feature type="signal peptide" evidence="1">
    <location>
        <begin position="1"/>
        <end position="21"/>
    </location>
</feature>
<dbReference type="PROSITE" id="PS51257">
    <property type="entry name" value="PROKAR_LIPOPROTEIN"/>
    <property type="match status" value="1"/>
</dbReference>
<dbReference type="KEGG" id="gbn:GEOBRER4_19420"/>
<keyword evidence="1" id="KW-0732">Signal</keyword>
<organism evidence="2 3">
    <name type="scientific">Citrifermentans bremense</name>
    <dbReference type="NCBI Taxonomy" id="60035"/>
    <lineage>
        <taxon>Bacteria</taxon>
        <taxon>Pseudomonadati</taxon>
        <taxon>Thermodesulfobacteriota</taxon>
        <taxon>Desulfuromonadia</taxon>
        <taxon>Geobacterales</taxon>
        <taxon>Geobacteraceae</taxon>
        <taxon>Citrifermentans</taxon>
    </lineage>
</organism>
<keyword evidence="3" id="KW-1185">Reference proteome</keyword>
<dbReference type="Proteomes" id="UP000515472">
    <property type="component" value="Chromosome"/>
</dbReference>
<evidence type="ECO:0008006" key="4">
    <source>
        <dbReference type="Google" id="ProtNLM"/>
    </source>
</evidence>
<feature type="chain" id="PRO_5028111032" description="DUF4136 domain-containing protein" evidence="1">
    <location>
        <begin position="22"/>
        <end position="207"/>
    </location>
</feature>
<gene>
    <name evidence="2" type="ORF">GEOBRER4_n2019</name>
</gene>
<proteinExistence type="predicted"/>
<protein>
    <recommendedName>
        <fullName evidence="4">DUF4136 domain-containing protein</fullName>
    </recommendedName>
</protein>
<dbReference type="AlphaFoldDB" id="A0A6S6LYR5"/>
<dbReference type="EMBL" id="AP023213">
    <property type="protein sequence ID" value="BCG47192.1"/>
    <property type="molecule type" value="Genomic_DNA"/>
</dbReference>
<evidence type="ECO:0000313" key="2">
    <source>
        <dbReference type="EMBL" id="BCG47192.1"/>
    </source>
</evidence>
<evidence type="ECO:0000313" key="3">
    <source>
        <dbReference type="Proteomes" id="UP000515472"/>
    </source>
</evidence>
<evidence type="ECO:0000256" key="1">
    <source>
        <dbReference type="SAM" id="SignalP"/>
    </source>
</evidence>
<name>A0A6S6LYR5_9BACT</name>
<dbReference type="RefSeq" id="WP_185245248.1">
    <property type="nucleotide sequence ID" value="NZ_AP023213.1"/>
</dbReference>